<dbReference type="PANTHER" id="PTHR22941:SF26">
    <property type="entry name" value="SERPENTINE RECEPTOR, CLASS H"/>
    <property type="match status" value="1"/>
</dbReference>
<keyword evidence="2" id="KW-1185">Reference proteome</keyword>
<dbReference type="Pfam" id="PF10327">
    <property type="entry name" value="7TM_GPCR_Sri"/>
    <property type="match status" value="1"/>
</dbReference>
<evidence type="ECO:0000313" key="2">
    <source>
        <dbReference type="Proteomes" id="UP000005239"/>
    </source>
</evidence>
<organism evidence="1 2">
    <name type="scientific">Pristionchus pacificus</name>
    <name type="common">Parasitic nematode worm</name>
    <dbReference type="NCBI Taxonomy" id="54126"/>
    <lineage>
        <taxon>Eukaryota</taxon>
        <taxon>Metazoa</taxon>
        <taxon>Ecdysozoa</taxon>
        <taxon>Nematoda</taxon>
        <taxon>Chromadorea</taxon>
        <taxon>Rhabditida</taxon>
        <taxon>Rhabditina</taxon>
        <taxon>Diplogasteromorpha</taxon>
        <taxon>Diplogasteroidea</taxon>
        <taxon>Neodiplogasteridae</taxon>
        <taxon>Pristionchus</taxon>
    </lineage>
</organism>
<dbReference type="PANTHER" id="PTHR22941">
    <property type="entry name" value="SERPENTINE RECEPTOR"/>
    <property type="match status" value="1"/>
</dbReference>
<sequence>GLNIKLVVHPSSAAHYIFIRTTRHLFIASSILLSVFSAVLIRSASNKISRRYSIQLSAILIFSLLSDFVLQILWNPILLFPIPCTARDHPIIDLPGSSDFYFLPLHNLDRVQKLWVTSFTQIAPAYLACALYRHQAVLLPQSRWWIRPSSQRMITAFLSILGLTMPILLHHLSPSFPSSIISTADCYDSSSLRPFGAMGAAIGSLSTVTSSMLVRHTRYSLRVASLLSERVRSHHMAMAIVPTLCVALPLSVVVSVLISEIDGSLILPHCLLVFSTHSFFQSVVLISTTPLYRKRLLQWLNLLKEPSTPADRVCSRQSDNVLQIQTIIR</sequence>
<evidence type="ECO:0000313" key="1">
    <source>
        <dbReference type="EnsemblMetazoa" id="PPA39191.1"/>
    </source>
</evidence>
<protein>
    <submittedName>
        <fullName evidence="1">G protein-coupled receptor</fullName>
    </submittedName>
</protein>
<dbReference type="Proteomes" id="UP000005239">
    <property type="component" value="Unassembled WGS sequence"/>
</dbReference>
<dbReference type="InterPro" id="IPR019429">
    <property type="entry name" value="7TM_GPCR_serpentine_rcpt_Sri"/>
</dbReference>
<reference evidence="2" key="1">
    <citation type="journal article" date="2008" name="Nat. Genet.">
        <title>The Pristionchus pacificus genome provides a unique perspective on nematode lifestyle and parasitism.</title>
        <authorList>
            <person name="Dieterich C."/>
            <person name="Clifton S.W."/>
            <person name="Schuster L.N."/>
            <person name="Chinwalla A."/>
            <person name="Delehaunty K."/>
            <person name="Dinkelacker I."/>
            <person name="Fulton L."/>
            <person name="Fulton R."/>
            <person name="Godfrey J."/>
            <person name="Minx P."/>
            <person name="Mitreva M."/>
            <person name="Roeseler W."/>
            <person name="Tian H."/>
            <person name="Witte H."/>
            <person name="Yang S.P."/>
            <person name="Wilson R.K."/>
            <person name="Sommer R.J."/>
        </authorList>
    </citation>
    <scope>NUCLEOTIDE SEQUENCE [LARGE SCALE GENOMIC DNA]</scope>
    <source>
        <strain evidence="2">PS312</strain>
    </source>
</reference>
<dbReference type="AlphaFoldDB" id="A0A2A6CGA8"/>
<dbReference type="InterPro" id="IPR053220">
    <property type="entry name" value="Nematode_rcpt-like_serp_H"/>
</dbReference>
<accession>A0A8R1UUH2</accession>
<dbReference type="EnsemblMetazoa" id="PPA39191.1">
    <property type="protein sequence ID" value="PPA39191.1"/>
    <property type="gene ID" value="WBGene00277560"/>
</dbReference>
<reference evidence="1" key="2">
    <citation type="submission" date="2022-06" db="UniProtKB">
        <authorList>
            <consortium name="EnsemblMetazoa"/>
        </authorList>
    </citation>
    <scope>IDENTIFICATION</scope>
    <source>
        <strain evidence="1">PS312</strain>
    </source>
</reference>
<proteinExistence type="predicted"/>
<gene>
    <name evidence="1" type="primary">WBGene00277560</name>
</gene>
<name>A0A2A6CGA8_PRIPA</name>
<accession>A0A2A6CGA8</accession>